<gene>
    <name evidence="2" type="ORF">I532_19382</name>
</gene>
<evidence type="ECO:0008006" key="4">
    <source>
        <dbReference type="Google" id="ProtNLM"/>
    </source>
</evidence>
<reference evidence="2 3" key="1">
    <citation type="submission" date="2013-03" db="EMBL/GenBank/DDBJ databases">
        <title>Assembly of a new bacterial strain Brevibacillus borstelensis AK1.</title>
        <authorList>
            <person name="Rajan I."/>
            <person name="PoliReddy D."/>
            <person name="Sugumar T."/>
            <person name="Rathinam K."/>
            <person name="Alqarawi S."/>
            <person name="Khalil A.B."/>
            <person name="Sivakumar N."/>
        </authorList>
    </citation>
    <scope>NUCLEOTIDE SEQUENCE [LARGE SCALE GENOMIC DNA]</scope>
    <source>
        <strain evidence="2 3">AK1</strain>
    </source>
</reference>
<dbReference type="Proteomes" id="UP000012081">
    <property type="component" value="Unassembled WGS sequence"/>
</dbReference>
<dbReference type="InterPro" id="IPR002816">
    <property type="entry name" value="TraB/PrgY/GumN_fam"/>
</dbReference>
<evidence type="ECO:0000313" key="3">
    <source>
        <dbReference type="Proteomes" id="UP000012081"/>
    </source>
</evidence>
<organism evidence="2 3">
    <name type="scientific">Brevibacillus borstelensis AK1</name>
    <dbReference type="NCBI Taxonomy" id="1300222"/>
    <lineage>
        <taxon>Bacteria</taxon>
        <taxon>Bacillati</taxon>
        <taxon>Bacillota</taxon>
        <taxon>Bacilli</taxon>
        <taxon>Bacillales</taxon>
        <taxon>Paenibacillaceae</taxon>
        <taxon>Brevibacillus</taxon>
    </lineage>
</organism>
<sequence>MRLSKWSKLQRLLASGLLGITAMLGSVLTVQANEAPAAAPAISPWAVQTLHEGEKYGIYPLAWYQDGTFQQPITTDKFQALLTSTAAKLDKLGFSKKTDFSGPKATDTITREMVLNSLYGVLTQYELPEAFEIGKLSPIDYLQKKGIVSGTIKSLGLNQPCTVEQAAVFASRLVTYTYDTAQGGAKGLLWKATKGGNTLYLLGSIHYGTPDMYPMQKNVRDAFAASDTLWVELNLLSDDEEALEYFKESMMYTDGTTLKDHVSKATYEKLQKVTDKLKLPRDAFDSYKPWAVSTGLSLNSTRVSPSEQPQSSALGVDMYFLQSALLSGKPIHELEGIKLQADLFNNAPPDLQEKELNELLDSVLNPDAASQNTAKQLIEWQQLWAKGDLDGFTKSFTSSPQMMESALAKGLFGERDKNMAAKLASLLEKEGKSTVFVVIGAGHFVVENMVIDQLKQKGYKVEFIR</sequence>
<dbReference type="AlphaFoldDB" id="M8DVV4"/>
<proteinExistence type="predicted"/>
<keyword evidence="1" id="KW-0732">Signal</keyword>
<dbReference type="RefSeq" id="WP_003390295.1">
    <property type="nucleotide sequence ID" value="NZ_APBN01000010.1"/>
</dbReference>
<dbReference type="OrthoDB" id="357294at2"/>
<keyword evidence="3" id="KW-1185">Reference proteome</keyword>
<dbReference type="PATRIC" id="fig|1300222.3.peg.4070"/>
<evidence type="ECO:0000256" key="1">
    <source>
        <dbReference type="SAM" id="SignalP"/>
    </source>
</evidence>
<feature type="signal peptide" evidence="1">
    <location>
        <begin position="1"/>
        <end position="32"/>
    </location>
</feature>
<dbReference type="CDD" id="cd14789">
    <property type="entry name" value="Tiki"/>
    <property type="match status" value="1"/>
</dbReference>
<dbReference type="Pfam" id="PF01963">
    <property type="entry name" value="TraB_PrgY_gumN"/>
    <property type="match status" value="1"/>
</dbReference>
<comment type="caution">
    <text evidence="2">The sequence shown here is derived from an EMBL/GenBank/DDBJ whole genome shotgun (WGS) entry which is preliminary data.</text>
</comment>
<dbReference type="EMBL" id="APBN01000010">
    <property type="protein sequence ID" value="EMT51111.1"/>
    <property type="molecule type" value="Genomic_DNA"/>
</dbReference>
<dbReference type="InterPro" id="IPR047111">
    <property type="entry name" value="YbaP-like"/>
</dbReference>
<feature type="chain" id="PRO_5039069206" description="GumN family protein" evidence="1">
    <location>
        <begin position="33"/>
        <end position="465"/>
    </location>
</feature>
<evidence type="ECO:0000313" key="2">
    <source>
        <dbReference type="EMBL" id="EMT51111.1"/>
    </source>
</evidence>
<dbReference type="PANTHER" id="PTHR40590:SF1">
    <property type="entry name" value="CYTOPLASMIC PROTEIN"/>
    <property type="match status" value="1"/>
</dbReference>
<accession>M8DVV4</accession>
<protein>
    <recommendedName>
        <fullName evidence="4">GumN family protein</fullName>
    </recommendedName>
</protein>
<dbReference type="PANTHER" id="PTHR40590">
    <property type="entry name" value="CYTOPLASMIC PROTEIN-RELATED"/>
    <property type="match status" value="1"/>
</dbReference>
<name>M8DVV4_9BACL</name>